<evidence type="ECO:0000256" key="8">
    <source>
        <dbReference type="SAM" id="MobiDB-lite"/>
    </source>
</evidence>
<dbReference type="GO" id="GO:0003729">
    <property type="term" value="F:mRNA binding"/>
    <property type="evidence" value="ECO:0007669"/>
    <property type="project" value="TreeGrafter"/>
</dbReference>
<keyword evidence="3 7" id="KW-0694">RNA-binding</keyword>
<evidence type="ECO:0000256" key="4">
    <source>
        <dbReference type="ARBA" id="ARBA00022980"/>
    </source>
</evidence>
<feature type="domain" description="S1 motif" evidence="9">
    <location>
        <begin position="191"/>
        <end position="259"/>
    </location>
</feature>
<organism evidence="10">
    <name type="scientific">candidate division WOR-3 bacterium</name>
    <dbReference type="NCBI Taxonomy" id="2052148"/>
    <lineage>
        <taxon>Bacteria</taxon>
        <taxon>Bacteria division WOR-3</taxon>
    </lineage>
</organism>
<accession>A0A7C4XDU5</accession>
<dbReference type="NCBIfam" id="NF004952">
    <property type="entry name" value="PRK06299.1-2"/>
    <property type="match status" value="1"/>
</dbReference>
<evidence type="ECO:0000313" key="10">
    <source>
        <dbReference type="EMBL" id="HGV96975.1"/>
    </source>
</evidence>
<dbReference type="AlphaFoldDB" id="A0A7C4XDU5"/>
<sequence>MNSHSDETLKKLLEKSYVTYKEGEIIKATIVKKTKNGVLLSLGLKAEGFLPYEEFSSPEEAVEGKEIYVFLEAFEDREGFPVISKKKADFQLAWDKIKRLYENGEIEQATIRKRIKGGFAVDLLGVEAFLPSSQIEFRPQVNPDSVIGQTFGVKIVKINIARKNIVVSRKLAVEAEQEENRKRIFSRIKVGDVIDGTVRNLTEYGAFVDIGGIDALLHISDMAWTKLTHPGEVVKINDNIRVKVLSMDKATGRIAVGLKQLQPHPWETIEKKYPSGTKVKGKVIKLLENGAVIELEKDVEGFVHISEMSWSKDIKEPKEVVNIGDIVDCVVLSVDRDERKIYLGMKQTQPDPWSVVDENYQIGQKVTVKVTNLKEFGAFVRLPDGIDGLIHINDFFWDKKVKRASDYLKKGQKIEAVIRSIDRKNRKISLSIKHLQEDPFVKLMEKYPENSKITGKVSDIIPKGLRVSLEGGLEEFISLKYLERRGKKLKDLYKIGEEIELTIKKYNTKLRRIILTEKEIAKPLPKKKEELKPSPDKFPLGEIIGAQKQELDDSKKEEVK</sequence>
<feature type="domain" description="S1 motif" evidence="9">
    <location>
        <begin position="450"/>
        <end position="518"/>
    </location>
</feature>
<dbReference type="InterPro" id="IPR012340">
    <property type="entry name" value="NA-bd_OB-fold"/>
</dbReference>
<dbReference type="PANTHER" id="PTHR10724:SF7">
    <property type="entry name" value="SMALL RIBOSOMAL SUBUNIT PROTEIN BS1C"/>
    <property type="match status" value="1"/>
</dbReference>
<feature type="compositionally biased region" description="Basic and acidic residues" evidence="8">
    <location>
        <begin position="525"/>
        <end position="535"/>
    </location>
</feature>
<evidence type="ECO:0000256" key="1">
    <source>
        <dbReference type="ARBA" id="ARBA00006767"/>
    </source>
</evidence>
<dbReference type="GO" id="GO:0006412">
    <property type="term" value="P:translation"/>
    <property type="evidence" value="ECO:0007669"/>
    <property type="project" value="InterPro"/>
</dbReference>
<dbReference type="PANTHER" id="PTHR10724">
    <property type="entry name" value="30S RIBOSOMAL PROTEIN S1"/>
    <property type="match status" value="1"/>
</dbReference>
<comment type="function">
    <text evidence="6 7">Binds mRNA; thus facilitating recognition of the initiation point. It is needed to translate mRNA with a short Shine-Dalgarno (SD) purine-rich sequence.</text>
</comment>
<dbReference type="InterPro" id="IPR000110">
    <property type="entry name" value="Ribosomal_bS1"/>
</dbReference>
<dbReference type="EMBL" id="DTGZ01000029">
    <property type="protein sequence ID" value="HGV96975.1"/>
    <property type="molecule type" value="Genomic_DNA"/>
</dbReference>
<comment type="similarity">
    <text evidence="1 7">Belongs to the bacterial ribosomal protein bS1 family.</text>
</comment>
<feature type="region of interest" description="Disordered" evidence="8">
    <location>
        <begin position="525"/>
        <end position="560"/>
    </location>
</feature>
<dbReference type="FunFam" id="2.40.50.140:FF:000103">
    <property type="entry name" value="protein RRP5 homolog"/>
    <property type="match status" value="1"/>
</dbReference>
<evidence type="ECO:0000259" key="9">
    <source>
        <dbReference type="PROSITE" id="PS50126"/>
    </source>
</evidence>
<evidence type="ECO:0000256" key="6">
    <source>
        <dbReference type="ARBA" id="ARBA00025604"/>
    </source>
</evidence>
<keyword evidence="5 7" id="KW-0687">Ribonucleoprotein</keyword>
<feature type="domain" description="S1 motif" evidence="9">
    <location>
        <begin position="104"/>
        <end position="170"/>
    </location>
</feature>
<dbReference type="PRINTS" id="PR00681">
    <property type="entry name" value="RIBOSOMALS1"/>
</dbReference>
<evidence type="ECO:0000256" key="2">
    <source>
        <dbReference type="ARBA" id="ARBA00022737"/>
    </source>
</evidence>
<protein>
    <recommendedName>
        <fullName evidence="7">30S ribosomal protein S1</fullName>
    </recommendedName>
</protein>
<evidence type="ECO:0000256" key="7">
    <source>
        <dbReference type="PIRNR" id="PIRNR002111"/>
    </source>
</evidence>
<keyword evidence="4 7" id="KW-0689">Ribosomal protein</keyword>
<dbReference type="CDD" id="cd04465">
    <property type="entry name" value="S1_RPS1_repeat_ec2_hs2"/>
    <property type="match status" value="1"/>
</dbReference>
<feature type="domain" description="S1 motif" evidence="9">
    <location>
        <begin position="276"/>
        <end position="346"/>
    </location>
</feature>
<evidence type="ECO:0000256" key="3">
    <source>
        <dbReference type="ARBA" id="ARBA00022884"/>
    </source>
</evidence>
<reference evidence="10" key="1">
    <citation type="journal article" date="2020" name="mSystems">
        <title>Genome- and Community-Level Interaction Insights into Carbon Utilization and Element Cycling Functions of Hydrothermarchaeota in Hydrothermal Sediment.</title>
        <authorList>
            <person name="Zhou Z."/>
            <person name="Liu Y."/>
            <person name="Xu W."/>
            <person name="Pan J."/>
            <person name="Luo Z.H."/>
            <person name="Li M."/>
        </authorList>
    </citation>
    <scope>NUCLEOTIDE SEQUENCE [LARGE SCALE GENOMIC DNA]</scope>
    <source>
        <strain evidence="10">SpSt-774</strain>
    </source>
</reference>
<evidence type="ECO:0000256" key="5">
    <source>
        <dbReference type="ARBA" id="ARBA00023274"/>
    </source>
</evidence>
<keyword evidence="2" id="KW-0677">Repeat</keyword>
<feature type="domain" description="S1 motif" evidence="9">
    <location>
        <begin position="363"/>
        <end position="433"/>
    </location>
</feature>
<proteinExistence type="inferred from homology"/>
<dbReference type="CDD" id="cd05688">
    <property type="entry name" value="S1_RPS1_repeat_ec3"/>
    <property type="match status" value="1"/>
</dbReference>
<dbReference type="PIRSF" id="PIRSF002111">
    <property type="entry name" value="RpsA"/>
    <property type="match status" value="1"/>
</dbReference>
<dbReference type="FunFam" id="2.40.50.140:FF:000051">
    <property type="entry name" value="RNA-binding transcriptional accessory protein"/>
    <property type="match status" value="1"/>
</dbReference>
<dbReference type="InterPro" id="IPR050437">
    <property type="entry name" value="Ribos_protein_bS1-like"/>
</dbReference>
<dbReference type="Pfam" id="PF00575">
    <property type="entry name" value="S1"/>
    <property type="match status" value="6"/>
</dbReference>
<dbReference type="Gene3D" id="2.40.50.140">
    <property type="entry name" value="Nucleic acid-binding proteins"/>
    <property type="match status" value="6"/>
</dbReference>
<comment type="caution">
    <text evidence="10">The sequence shown here is derived from an EMBL/GenBank/DDBJ whole genome shotgun (WGS) entry which is preliminary data.</text>
</comment>
<dbReference type="SUPFAM" id="SSF50249">
    <property type="entry name" value="Nucleic acid-binding proteins"/>
    <property type="match status" value="6"/>
</dbReference>
<dbReference type="InterPro" id="IPR003029">
    <property type="entry name" value="S1_domain"/>
</dbReference>
<dbReference type="GO" id="GO:0003735">
    <property type="term" value="F:structural constituent of ribosome"/>
    <property type="evidence" value="ECO:0007669"/>
    <property type="project" value="InterPro"/>
</dbReference>
<dbReference type="SMART" id="SM00316">
    <property type="entry name" value="S1"/>
    <property type="match status" value="6"/>
</dbReference>
<dbReference type="InterPro" id="IPR035104">
    <property type="entry name" value="Ribosomal_protein_S1-like"/>
</dbReference>
<feature type="compositionally biased region" description="Basic and acidic residues" evidence="8">
    <location>
        <begin position="549"/>
        <end position="560"/>
    </location>
</feature>
<feature type="domain" description="S1 motif" evidence="9">
    <location>
        <begin position="23"/>
        <end position="86"/>
    </location>
</feature>
<name>A0A7C4XDU5_UNCW3</name>
<dbReference type="PROSITE" id="PS50126">
    <property type="entry name" value="S1"/>
    <property type="match status" value="6"/>
</dbReference>
<gene>
    <name evidence="10" type="ORF">ENV60_01600</name>
</gene>
<dbReference type="GO" id="GO:0022627">
    <property type="term" value="C:cytosolic small ribosomal subunit"/>
    <property type="evidence" value="ECO:0007669"/>
    <property type="project" value="TreeGrafter"/>
</dbReference>